<dbReference type="Pfam" id="PF22381">
    <property type="entry name" value="Staph_reg_Sar_Rot"/>
    <property type="match status" value="1"/>
</dbReference>
<keyword evidence="3" id="KW-0238">DNA-binding</keyword>
<reference evidence="9 10" key="1">
    <citation type="submission" date="2020-07" db="EMBL/GenBank/DDBJ databases">
        <title>Transfer of Campylobacter canadensis to the novel genus Avispirillum gen. nov., that also includes two novel species recovered from migratory waterfowl: Avispirillum anseris sp. nov. and Avispirillum brantae sp. nov.</title>
        <authorList>
            <person name="Miller W.G."/>
            <person name="Chapman M.H."/>
            <person name="Yee E."/>
            <person name="Inglis G.D."/>
        </authorList>
    </citation>
    <scope>NUCLEOTIDE SEQUENCE [LARGE SCALE GENOMIC DNA]</scope>
    <source>
        <strain evidence="9 10">L283</strain>
    </source>
</reference>
<accession>A0ABS7WSZ8</accession>
<dbReference type="Gene3D" id="1.10.10.10">
    <property type="entry name" value="Winged helix-like DNA-binding domain superfamily/Winged helix DNA-binding domain"/>
    <property type="match status" value="1"/>
</dbReference>
<evidence type="ECO:0000256" key="6">
    <source>
        <dbReference type="ARBA" id="ARBA00047188"/>
    </source>
</evidence>
<dbReference type="PROSITE" id="PS50995">
    <property type="entry name" value="HTH_MARR_2"/>
    <property type="match status" value="1"/>
</dbReference>
<comment type="subcellular location">
    <subcellularLocation>
        <location evidence="1">Cytoplasm</location>
    </subcellularLocation>
</comment>
<comment type="similarity">
    <text evidence="5">Belongs to the SarZ family.</text>
</comment>
<dbReference type="InterPro" id="IPR036388">
    <property type="entry name" value="WH-like_DNA-bd_sf"/>
</dbReference>
<evidence type="ECO:0000256" key="4">
    <source>
        <dbReference type="ARBA" id="ARBA00023163"/>
    </source>
</evidence>
<evidence type="ECO:0000256" key="7">
    <source>
        <dbReference type="ARBA" id="ARBA00047207"/>
    </source>
</evidence>
<keyword evidence="10" id="KW-1185">Reference proteome</keyword>
<evidence type="ECO:0000259" key="8">
    <source>
        <dbReference type="PROSITE" id="PS50995"/>
    </source>
</evidence>
<dbReference type="InterPro" id="IPR000835">
    <property type="entry name" value="HTH_MarR-typ"/>
</dbReference>
<dbReference type="RefSeq" id="WP_224325496.1">
    <property type="nucleotide sequence ID" value="NZ_JACGBB010000018.1"/>
</dbReference>
<dbReference type="SMART" id="SM00347">
    <property type="entry name" value="HTH_MARR"/>
    <property type="match status" value="1"/>
</dbReference>
<evidence type="ECO:0000256" key="1">
    <source>
        <dbReference type="ARBA" id="ARBA00004496"/>
    </source>
</evidence>
<dbReference type="Proteomes" id="UP000786183">
    <property type="component" value="Unassembled WGS sequence"/>
</dbReference>
<gene>
    <name evidence="9" type="ORF">AVCANL283_07305</name>
</gene>
<proteinExistence type="inferred from homology"/>
<evidence type="ECO:0000313" key="9">
    <source>
        <dbReference type="EMBL" id="MBZ7987899.1"/>
    </source>
</evidence>
<evidence type="ECO:0000256" key="5">
    <source>
        <dbReference type="ARBA" id="ARBA00046337"/>
    </source>
</evidence>
<evidence type="ECO:0000313" key="10">
    <source>
        <dbReference type="Proteomes" id="UP000786183"/>
    </source>
</evidence>
<sequence length="132" mass="15577">MFYQKIAYADRKIIQKINSISSEYNLNFSDLRVFSYLSKTKDCNISSICAYYDLDRALLSRTINKLKQMKLIHISKNEDKREKIISLSTKAKEIYFDINIKLQAFDETLLSPLNSDEKYMLFNLLDKINKNL</sequence>
<dbReference type="InterPro" id="IPR055166">
    <property type="entry name" value="Transc_reg_Sar_Rot_HTH"/>
</dbReference>
<dbReference type="EMBL" id="JACGBB010000018">
    <property type="protein sequence ID" value="MBZ7987899.1"/>
    <property type="molecule type" value="Genomic_DNA"/>
</dbReference>
<evidence type="ECO:0000256" key="3">
    <source>
        <dbReference type="ARBA" id="ARBA00023125"/>
    </source>
</evidence>
<keyword evidence="2" id="KW-0805">Transcription regulation</keyword>
<dbReference type="SUPFAM" id="SSF46785">
    <property type="entry name" value="Winged helix' DNA-binding domain"/>
    <property type="match status" value="1"/>
</dbReference>
<protein>
    <recommendedName>
        <fullName evidence="6">HTH-type transcriptional regulator SarZ</fullName>
    </recommendedName>
    <alternativeName>
        <fullName evidence="7">Staphylococcal accessory regulator Z</fullName>
    </alternativeName>
</protein>
<feature type="domain" description="HTH marR-type" evidence="8">
    <location>
        <begin position="1"/>
        <end position="130"/>
    </location>
</feature>
<dbReference type="InterPro" id="IPR036390">
    <property type="entry name" value="WH_DNA-bd_sf"/>
</dbReference>
<dbReference type="PANTHER" id="PTHR42756:SF1">
    <property type="entry name" value="TRANSCRIPTIONAL REPRESSOR OF EMRAB OPERON"/>
    <property type="match status" value="1"/>
</dbReference>
<name>A0ABS7WSZ8_9BACT</name>
<comment type="caution">
    <text evidence="9">The sequence shown here is derived from an EMBL/GenBank/DDBJ whole genome shotgun (WGS) entry which is preliminary data.</text>
</comment>
<evidence type="ECO:0000256" key="2">
    <source>
        <dbReference type="ARBA" id="ARBA00023015"/>
    </source>
</evidence>
<keyword evidence="4" id="KW-0804">Transcription</keyword>
<dbReference type="PANTHER" id="PTHR42756">
    <property type="entry name" value="TRANSCRIPTIONAL REGULATOR, MARR"/>
    <property type="match status" value="1"/>
</dbReference>
<organism evidence="9 10">
    <name type="scientific">Campylobacter canadensis</name>
    <dbReference type="NCBI Taxonomy" id="449520"/>
    <lineage>
        <taxon>Bacteria</taxon>
        <taxon>Pseudomonadati</taxon>
        <taxon>Campylobacterota</taxon>
        <taxon>Epsilonproteobacteria</taxon>
        <taxon>Campylobacterales</taxon>
        <taxon>Campylobacteraceae</taxon>
        <taxon>Campylobacter</taxon>
    </lineage>
</organism>